<name>A4J2N1_DESRM</name>
<keyword evidence="3" id="KW-1185">Reference proteome</keyword>
<feature type="compositionally biased region" description="Basic and acidic residues" evidence="1">
    <location>
        <begin position="105"/>
        <end position="114"/>
    </location>
</feature>
<feature type="region of interest" description="Disordered" evidence="1">
    <location>
        <begin position="105"/>
        <end position="164"/>
    </location>
</feature>
<evidence type="ECO:0000313" key="3">
    <source>
        <dbReference type="Proteomes" id="UP000001556"/>
    </source>
</evidence>
<evidence type="ECO:0000313" key="2">
    <source>
        <dbReference type="EMBL" id="ABO49334.1"/>
    </source>
</evidence>
<feature type="region of interest" description="Disordered" evidence="1">
    <location>
        <begin position="178"/>
        <end position="310"/>
    </location>
</feature>
<sequence>MFSLACILLVALFVAAIIFRKRFVNAALSFISGTSVKHQGMFDSVPDWAKVLLAERIMNRHSQKNAEQEKKQENNQEAVLIEPEFPPYREEITFEPYEIDHEKFIGSGHCDSKPHGPLLLPPSSDNKGGRNIEDQTQSSKHQEFDNEIVFESAPGERSGGIISFDPEMENEDMEINWSSEDSQSGSMNTEKKETISDHLGDSSGETKSQFDLLLEQHSNQEKESERELAMEKYNQFLNQASRSEQQKTENASNEEESLMARYREFEKAPGIMPEDVQQTQEGRKQPQKEKQSPVDLLEKPLHERNSNSDKLQFNQLLELFNDPEKERERERATQKYYQFLNQASRPEQQESENVSSDEDSLIERYREIEKELNM</sequence>
<feature type="compositionally biased region" description="Polar residues" evidence="1">
    <location>
        <begin position="235"/>
        <end position="251"/>
    </location>
</feature>
<feature type="compositionally biased region" description="Basic and acidic residues" evidence="1">
    <location>
        <begin position="189"/>
        <end position="200"/>
    </location>
</feature>
<reference evidence="2 3" key="1">
    <citation type="submission" date="2007-03" db="EMBL/GenBank/DDBJ databases">
        <title>Complete sequence of Desulfotomaculum reducens MI-1.</title>
        <authorList>
            <consortium name="US DOE Joint Genome Institute"/>
            <person name="Copeland A."/>
            <person name="Lucas S."/>
            <person name="Lapidus A."/>
            <person name="Barry K."/>
            <person name="Detter J.C."/>
            <person name="Glavina del Rio T."/>
            <person name="Hammon N."/>
            <person name="Israni S."/>
            <person name="Dalin E."/>
            <person name="Tice H."/>
            <person name="Pitluck S."/>
            <person name="Sims D."/>
            <person name="Brettin T."/>
            <person name="Bruce D."/>
            <person name="Han C."/>
            <person name="Tapia R."/>
            <person name="Schmutz J."/>
            <person name="Larimer F."/>
            <person name="Land M."/>
            <person name="Hauser L."/>
            <person name="Kyrpides N."/>
            <person name="Kim E."/>
            <person name="Tebo B.M."/>
            <person name="Richardson P."/>
        </authorList>
    </citation>
    <scope>NUCLEOTIDE SEQUENCE [LARGE SCALE GENOMIC DNA]</scope>
    <source>
        <strain evidence="2 3">MI-1</strain>
    </source>
</reference>
<feature type="compositionally biased region" description="Polar residues" evidence="1">
    <location>
        <begin position="178"/>
        <end position="188"/>
    </location>
</feature>
<accession>A4J2N1</accession>
<protein>
    <submittedName>
        <fullName evidence="2">Uncharacterized protein</fullName>
    </submittedName>
</protein>
<dbReference type="STRING" id="349161.Dred_0796"/>
<dbReference type="RefSeq" id="WP_011877169.1">
    <property type="nucleotide sequence ID" value="NC_009253.1"/>
</dbReference>
<dbReference type="Proteomes" id="UP000001556">
    <property type="component" value="Chromosome"/>
</dbReference>
<gene>
    <name evidence="2" type="ordered locus">Dred_0796</name>
</gene>
<organism evidence="2 3">
    <name type="scientific">Desulforamulus reducens (strain ATCC BAA-1160 / DSM 100696 / MI-1)</name>
    <name type="common">Desulfotomaculum reducens</name>
    <dbReference type="NCBI Taxonomy" id="349161"/>
    <lineage>
        <taxon>Bacteria</taxon>
        <taxon>Bacillati</taxon>
        <taxon>Bacillota</taxon>
        <taxon>Clostridia</taxon>
        <taxon>Eubacteriales</taxon>
        <taxon>Peptococcaceae</taxon>
        <taxon>Desulforamulus</taxon>
    </lineage>
</organism>
<feature type="compositionally biased region" description="Basic and acidic residues" evidence="1">
    <location>
        <begin position="281"/>
        <end position="307"/>
    </location>
</feature>
<dbReference type="HOGENOM" id="CLU_739133_0_0_9"/>
<feature type="compositionally biased region" description="Polar residues" evidence="1">
    <location>
        <begin position="341"/>
        <end position="354"/>
    </location>
</feature>
<evidence type="ECO:0000256" key="1">
    <source>
        <dbReference type="SAM" id="MobiDB-lite"/>
    </source>
</evidence>
<dbReference type="AlphaFoldDB" id="A4J2N1"/>
<dbReference type="KEGG" id="drm:Dred_0796"/>
<proteinExistence type="predicted"/>
<dbReference type="EMBL" id="CP000612">
    <property type="protein sequence ID" value="ABO49334.1"/>
    <property type="molecule type" value="Genomic_DNA"/>
</dbReference>
<feature type="region of interest" description="Disordered" evidence="1">
    <location>
        <begin position="341"/>
        <end position="362"/>
    </location>
</feature>
<feature type="compositionally biased region" description="Basic and acidic residues" evidence="1">
    <location>
        <begin position="218"/>
        <end position="230"/>
    </location>
</feature>